<dbReference type="OrthoDB" id="1421156at2759"/>
<dbReference type="AlphaFoldDB" id="A0A8H4L8M1"/>
<accession>A0A8H4L8M1</accession>
<sequence>MAQMAYPADVLPPESIYDTHGTTWVLSHRPGGEYALHNHPPSEDLSAHPAHRQLKEDDLKIISSLTASGTAPREIRTYLYDNSDTLATQKDIYDRIAATRRDLREGQSSIQALVDQLNREGFWCRVRLDPDNRLTAIFFAHPESIAYLQCNPNVLILDCTYKTNKHAMPLLDMVGVDSCQRSFCIAFAFLSGETEEDYSWALQHLKSLYQHDYPSVILTDRWIAAMNAAANLFPFSKALLCLWHVNKAVLQHCRPVITLSGGDQADKAWDEFFACWHSIVASPTEAVFQQRLASFEDKYAEKYTEAVGYIKTFWLEPYKERIVKAWVDKHLHFGNIAASRQKLEEERKALLLEHFYPHWHLKRDATQPRPMLEPRAAPSQYKEKRNQPITSTRQEPSAFEKVEAAAQPRAKPKCSRCHTLGHKMTSKTCPLRYEEGLQPSAAPSPESSRQEGPSKDSTNCIVVSVADMGGMAAAASPAAPLTQAGTGPTLRYDDPRAIYQRYVAARDTWYKAQAHGIVKTNEEYRKALGLPLRYDKASYQWCLDWKQMGKRCTMPTGSRDWTKEEMMAYLDWNKAEDDRVEAQVAADMESNPFSAGRRGMGRIWEAAERDSKEQQGLYSAE</sequence>
<evidence type="ECO:0000259" key="3">
    <source>
        <dbReference type="Pfam" id="PF15288"/>
    </source>
</evidence>
<dbReference type="Pfam" id="PF10551">
    <property type="entry name" value="MULE"/>
    <property type="match status" value="1"/>
</dbReference>
<dbReference type="PANTHER" id="PTHR31569:SF4">
    <property type="entry name" value="SWIM-TYPE DOMAIN-CONTAINING PROTEIN"/>
    <property type="match status" value="1"/>
</dbReference>
<name>A0A8H4L8M1_9HYPO</name>
<gene>
    <name evidence="4" type="ORF">FALBO_8057</name>
</gene>
<evidence type="ECO:0000313" key="5">
    <source>
        <dbReference type="Proteomes" id="UP000554235"/>
    </source>
</evidence>
<dbReference type="PANTHER" id="PTHR31569">
    <property type="entry name" value="SWIM-TYPE DOMAIN-CONTAINING PROTEIN"/>
    <property type="match status" value="1"/>
</dbReference>
<feature type="region of interest" description="Disordered" evidence="1">
    <location>
        <begin position="366"/>
        <end position="416"/>
    </location>
</feature>
<evidence type="ECO:0000256" key="1">
    <source>
        <dbReference type="SAM" id="MobiDB-lite"/>
    </source>
</evidence>
<dbReference type="Proteomes" id="UP000554235">
    <property type="component" value="Unassembled WGS sequence"/>
</dbReference>
<dbReference type="EMBL" id="JAADYS010001093">
    <property type="protein sequence ID" value="KAF4465100.1"/>
    <property type="molecule type" value="Genomic_DNA"/>
</dbReference>
<evidence type="ECO:0000259" key="2">
    <source>
        <dbReference type="Pfam" id="PF10551"/>
    </source>
</evidence>
<keyword evidence="5" id="KW-1185">Reference proteome</keyword>
<comment type="caution">
    <text evidence="4">The sequence shown here is derived from an EMBL/GenBank/DDBJ whole genome shotgun (WGS) entry which is preliminary data.</text>
</comment>
<dbReference type="Pfam" id="PF15288">
    <property type="entry name" value="zf-CCHC_6"/>
    <property type="match status" value="1"/>
</dbReference>
<dbReference type="InterPro" id="IPR041670">
    <property type="entry name" value="Znf-CCHC_6"/>
</dbReference>
<reference evidence="4 5" key="1">
    <citation type="submission" date="2020-01" db="EMBL/GenBank/DDBJ databases">
        <title>Identification and distribution of gene clusters putatively required for synthesis of sphingolipid metabolism inhibitors in phylogenetically diverse species of the filamentous fungus Fusarium.</title>
        <authorList>
            <person name="Kim H.-S."/>
            <person name="Busman M."/>
            <person name="Brown D.W."/>
            <person name="Divon H."/>
            <person name="Uhlig S."/>
            <person name="Proctor R.H."/>
        </authorList>
    </citation>
    <scope>NUCLEOTIDE SEQUENCE [LARGE SCALE GENOMIC DNA]</scope>
    <source>
        <strain evidence="4 5">NRRL 20459</strain>
    </source>
</reference>
<dbReference type="InterPro" id="IPR052579">
    <property type="entry name" value="Zinc_finger_SWIM"/>
</dbReference>
<feature type="region of interest" description="Disordered" evidence="1">
    <location>
        <begin position="436"/>
        <end position="458"/>
    </location>
</feature>
<organism evidence="4 5">
    <name type="scientific">Fusarium albosuccineum</name>
    <dbReference type="NCBI Taxonomy" id="1237068"/>
    <lineage>
        <taxon>Eukaryota</taxon>
        <taxon>Fungi</taxon>
        <taxon>Dikarya</taxon>
        <taxon>Ascomycota</taxon>
        <taxon>Pezizomycotina</taxon>
        <taxon>Sordariomycetes</taxon>
        <taxon>Hypocreomycetidae</taxon>
        <taxon>Hypocreales</taxon>
        <taxon>Nectriaceae</taxon>
        <taxon>Fusarium</taxon>
        <taxon>Fusarium decemcellulare species complex</taxon>
    </lineage>
</organism>
<dbReference type="InterPro" id="IPR018289">
    <property type="entry name" value="MULE_transposase_dom"/>
</dbReference>
<feature type="domain" description="Zinc knuckle" evidence="3">
    <location>
        <begin position="413"/>
        <end position="442"/>
    </location>
</feature>
<feature type="domain" description="MULE transposase" evidence="2">
    <location>
        <begin position="154"/>
        <end position="247"/>
    </location>
</feature>
<evidence type="ECO:0000313" key="4">
    <source>
        <dbReference type="EMBL" id="KAF4465100.1"/>
    </source>
</evidence>
<proteinExistence type="predicted"/>
<protein>
    <submittedName>
        <fullName evidence="4">Mutator-like element transposase</fullName>
    </submittedName>
</protein>